<dbReference type="AlphaFoldDB" id="A0AAD7CM09"/>
<feature type="compositionally biased region" description="Acidic residues" evidence="2">
    <location>
        <begin position="204"/>
        <end position="213"/>
    </location>
</feature>
<evidence type="ECO:0000256" key="2">
    <source>
        <dbReference type="SAM" id="MobiDB-lite"/>
    </source>
</evidence>
<reference evidence="3" key="1">
    <citation type="submission" date="2023-03" db="EMBL/GenBank/DDBJ databases">
        <title>Massive genome expansion in bonnet fungi (Mycena s.s.) driven by repeated elements and novel gene families across ecological guilds.</title>
        <authorList>
            <consortium name="Lawrence Berkeley National Laboratory"/>
            <person name="Harder C.B."/>
            <person name="Miyauchi S."/>
            <person name="Viragh M."/>
            <person name="Kuo A."/>
            <person name="Thoen E."/>
            <person name="Andreopoulos B."/>
            <person name="Lu D."/>
            <person name="Skrede I."/>
            <person name="Drula E."/>
            <person name="Henrissat B."/>
            <person name="Morin E."/>
            <person name="Kohler A."/>
            <person name="Barry K."/>
            <person name="LaButti K."/>
            <person name="Morin E."/>
            <person name="Salamov A."/>
            <person name="Lipzen A."/>
            <person name="Mereny Z."/>
            <person name="Hegedus B."/>
            <person name="Baldrian P."/>
            <person name="Stursova M."/>
            <person name="Weitz H."/>
            <person name="Taylor A."/>
            <person name="Grigoriev I.V."/>
            <person name="Nagy L.G."/>
            <person name="Martin F."/>
            <person name="Kauserud H."/>
        </authorList>
    </citation>
    <scope>NUCLEOTIDE SEQUENCE</scope>
    <source>
        <strain evidence="3">9284</strain>
    </source>
</reference>
<feature type="coiled-coil region" evidence="1">
    <location>
        <begin position="131"/>
        <end position="172"/>
    </location>
</feature>
<evidence type="ECO:0000313" key="4">
    <source>
        <dbReference type="Proteomes" id="UP001221142"/>
    </source>
</evidence>
<organism evidence="3 4">
    <name type="scientific">Roridomyces roridus</name>
    <dbReference type="NCBI Taxonomy" id="1738132"/>
    <lineage>
        <taxon>Eukaryota</taxon>
        <taxon>Fungi</taxon>
        <taxon>Dikarya</taxon>
        <taxon>Basidiomycota</taxon>
        <taxon>Agaricomycotina</taxon>
        <taxon>Agaricomycetes</taxon>
        <taxon>Agaricomycetidae</taxon>
        <taxon>Agaricales</taxon>
        <taxon>Marasmiineae</taxon>
        <taxon>Mycenaceae</taxon>
        <taxon>Roridomyces</taxon>
    </lineage>
</organism>
<dbReference type="Proteomes" id="UP001221142">
    <property type="component" value="Unassembled WGS sequence"/>
</dbReference>
<comment type="caution">
    <text evidence="3">The sequence shown here is derived from an EMBL/GenBank/DDBJ whole genome shotgun (WGS) entry which is preliminary data.</text>
</comment>
<accession>A0AAD7CM09</accession>
<evidence type="ECO:0000313" key="3">
    <source>
        <dbReference type="EMBL" id="KAJ7650482.1"/>
    </source>
</evidence>
<dbReference type="EMBL" id="JARKIF010000001">
    <property type="protein sequence ID" value="KAJ7650482.1"/>
    <property type="molecule type" value="Genomic_DNA"/>
</dbReference>
<gene>
    <name evidence="3" type="ORF">FB45DRAFT_859242</name>
</gene>
<keyword evidence="4" id="KW-1185">Reference proteome</keyword>
<feature type="region of interest" description="Disordered" evidence="2">
    <location>
        <begin position="197"/>
        <end position="221"/>
    </location>
</feature>
<keyword evidence="1" id="KW-0175">Coiled coil</keyword>
<sequence>MSSDVPWPIRARFVHLLNVTFMAHLDLKWPTSTLEHPALLLRPFQPGGFAGSYRSSQPRFFSVRPSFGGYVSERNIDVVNEEVETDLMWQRIPVLTSSTCIPPHPPSLRGKTTNKPMLHRAKVLAAGRLRAAKRREELKHDEEAKERAREARARYRENNREILAKKQRLVRKRAFIKKHGVHAYIQRRFDAPMPMTQTPSVQEDVSEGDEDWDGYPNARPLISPYDDPLFKRW</sequence>
<protein>
    <submittedName>
        <fullName evidence="3">Uncharacterized protein</fullName>
    </submittedName>
</protein>
<proteinExistence type="predicted"/>
<evidence type="ECO:0000256" key="1">
    <source>
        <dbReference type="SAM" id="Coils"/>
    </source>
</evidence>
<name>A0AAD7CM09_9AGAR</name>